<dbReference type="RefSeq" id="WP_227897411.1">
    <property type="nucleotide sequence ID" value="NZ_CP099467.1"/>
</dbReference>
<name>A0A9X1MG16_9MICC</name>
<protein>
    <submittedName>
        <fullName evidence="1">Uncharacterized protein</fullName>
    </submittedName>
</protein>
<gene>
    <name evidence="1" type="ORF">LJ757_16650</name>
</gene>
<keyword evidence="2" id="KW-1185">Reference proteome</keyword>
<organism evidence="1 2">
    <name type="scientific">Arthrobacter caoxuetaonis</name>
    <dbReference type="NCBI Taxonomy" id="2886935"/>
    <lineage>
        <taxon>Bacteria</taxon>
        <taxon>Bacillati</taxon>
        <taxon>Actinomycetota</taxon>
        <taxon>Actinomycetes</taxon>
        <taxon>Micrococcales</taxon>
        <taxon>Micrococcaceae</taxon>
        <taxon>Arthrobacter</taxon>
    </lineage>
</organism>
<evidence type="ECO:0000313" key="1">
    <source>
        <dbReference type="EMBL" id="MCC3299424.1"/>
    </source>
</evidence>
<dbReference type="EMBL" id="JAJFZV010000018">
    <property type="protein sequence ID" value="MCC3299424.1"/>
    <property type="molecule type" value="Genomic_DNA"/>
</dbReference>
<evidence type="ECO:0000313" key="2">
    <source>
        <dbReference type="Proteomes" id="UP001139158"/>
    </source>
</evidence>
<dbReference type="Proteomes" id="UP001139158">
    <property type="component" value="Unassembled WGS sequence"/>
</dbReference>
<proteinExistence type="predicted"/>
<reference evidence="1" key="1">
    <citation type="submission" date="2021-10" db="EMBL/GenBank/DDBJ databases">
        <title>Novel species in genus Arthrobacter.</title>
        <authorList>
            <person name="Liu Y."/>
        </authorList>
    </citation>
    <scope>NUCLEOTIDE SEQUENCE</scope>
    <source>
        <strain evidence="1">Zg-Y453</strain>
    </source>
</reference>
<dbReference type="AlphaFoldDB" id="A0A9X1MG16"/>
<comment type="caution">
    <text evidence="1">The sequence shown here is derived from an EMBL/GenBank/DDBJ whole genome shotgun (WGS) entry which is preliminary data.</text>
</comment>
<sequence>MTSPQIPSAGTAPKTHTAAILSIEPAPNGRSLVSFRTAMTNANPSGRGTAYTPLISAVEGRAISSTLRARINHGPVRQRNTVLDIVLETGEDGEQLQVIREVR</sequence>
<accession>A0A9X1MG16</accession>